<dbReference type="PROSITE" id="PS51257">
    <property type="entry name" value="PROKAR_LIPOPROTEIN"/>
    <property type="match status" value="1"/>
</dbReference>
<feature type="chain" id="PRO_5038491752" description="Lipoprotein" evidence="1">
    <location>
        <begin position="24"/>
        <end position="149"/>
    </location>
</feature>
<evidence type="ECO:0008006" key="4">
    <source>
        <dbReference type="Google" id="ProtNLM"/>
    </source>
</evidence>
<sequence length="149" mass="15334">MRSFPKTCAALALSAALAGCAQADTAPVWQAVLPAGGAAVSIANCTVTESTALYTDAEGETTELPLLITEGAPLLCLPEDAALTVAFAAPEEDGGYTAYTESEPIEKADYVPGTAADGSVTYRFDTVYSFLVTVTTGEGSDALLLDCRR</sequence>
<dbReference type="EMBL" id="DWYG01000092">
    <property type="protein sequence ID" value="HJB41987.1"/>
    <property type="molecule type" value="Genomic_DNA"/>
</dbReference>
<keyword evidence="1" id="KW-0732">Signal</keyword>
<feature type="signal peptide" evidence="1">
    <location>
        <begin position="1"/>
        <end position="23"/>
    </location>
</feature>
<reference evidence="2" key="2">
    <citation type="submission" date="2021-04" db="EMBL/GenBank/DDBJ databases">
        <authorList>
            <person name="Gilroy R."/>
        </authorList>
    </citation>
    <scope>NUCLEOTIDE SEQUENCE</scope>
    <source>
        <strain evidence="2">ChiBcec8-13705</strain>
    </source>
</reference>
<accession>A0A9D2S2Z2</accession>
<dbReference type="Proteomes" id="UP000886803">
    <property type="component" value="Unassembled WGS sequence"/>
</dbReference>
<organism evidence="2 3">
    <name type="scientific">Candidatus Gemmiger avicola</name>
    <dbReference type="NCBI Taxonomy" id="2838605"/>
    <lineage>
        <taxon>Bacteria</taxon>
        <taxon>Bacillati</taxon>
        <taxon>Bacillota</taxon>
        <taxon>Clostridia</taxon>
        <taxon>Eubacteriales</taxon>
        <taxon>Gemmiger</taxon>
    </lineage>
</organism>
<proteinExistence type="predicted"/>
<comment type="caution">
    <text evidence="2">The sequence shown here is derived from an EMBL/GenBank/DDBJ whole genome shotgun (WGS) entry which is preliminary data.</text>
</comment>
<protein>
    <recommendedName>
        <fullName evidence="4">Lipoprotein</fullName>
    </recommendedName>
</protein>
<evidence type="ECO:0000313" key="3">
    <source>
        <dbReference type="Proteomes" id="UP000886803"/>
    </source>
</evidence>
<dbReference type="AlphaFoldDB" id="A0A9D2S2Z2"/>
<reference evidence="2" key="1">
    <citation type="journal article" date="2021" name="PeerJ">
        <title>Extensive microbial diversity within the chicken gut microbiome revealed by metagenomics and culture.</title>
        <authorList>
            <person name="Gilroy R."/>
            <person name="Ravi A."/>
            <person name="Getino M."/>
            <person name="Pursley I."/>
            <person name="Horton D.L."/>
            <person name="Alikhan N.F."/>
            <person name="Baker D."/>
            <person name="Gharbi K."/>
            <person name="Hall N."/>
            <person name="Watson M."/>
            <person name="Adriaenssens E.M."/>
            <person name="Foster-Nyarko E."/>
            <person name="Jarju S."/>
            <person name="Secka A."/>
            <person name="Antonio M."/>
            <person name="Oren A."/>
            <person name="Chaudhuri R.R."/>
            <person name="La Ragione R."/>
            <person name="Hildebrand F."/>
            <person name="Pallen M.J."/>
        </authorList>
    </citation>
    <scope>NUCLEOTIDE SEQUENCE</scope>
    <source>
        <strain evidence="2">ChiBcec8-13705</strain>
    </source>
</reference>
<gene>
    <name evidence="2" type="ORF">H9945_05745</name>
</gene>
<evidence type="ECO:0000313" key="2">
    <source>
        <dbReference type="EMBL" id="HJB41987.1"/>
    </source>
</evidence>
<name>A0A9D2S2Z2_9FIRM</name>
<evidence type="ECO:0000256" key="1">
    <source>
        <dbReference type="SAM" id="SignalP"/>
    </source>
</evidence>